<dbReference type="SUPFAM" id="SSF47413">
    <property type="entry name" value="lambda repressor-like DNA-binding domains"/>
    <property type="match status" value="1"/>
</dbReference>
<reference evidence="5" key="2">
    <citation type="submission" date="2015-01" db="EMBL/GenBank/DDBJ databases">
        <title>Evolutionary Origins and Diversification of the Mycorrhizal Mutualists.</title>
        <authorList>
            <consortium name="DOE Joint Genome Institute"/>
            <consortium name="Mycorrhizal Genomics Consortium"/>
            <person name="Kohler A."/>
            <person name="Kuo A."/>
            <person name="Nagy L.G."/>
            <person name="Floudas D."/>
            <person name="Copeland A."/>
            <person name="Barry K.W."/>
            <person name="Cichocki N."/>
            <person name="Veneault-Fourrey C."/>
            <person name="LaButti K."/>
            <person name="Lindquist E.A."/>
            <person name="Lipzen A."/>
            <person name="Lundell T."/>
            <person name="Morin E."/>
            <person name="Murat C."/>
            <person name="Riley R."/>
            <person name="Ohm R."/>
            <person name="Sun H."/>
            <person name="Tunlid A."/>
            <person name="Henrissat B."/>
            <person name="Grigoriev I.V."/>
            <person name="Hibbett D.S."/>
            <person name="Martin F."/>
        </authorList>
    </citation>
    <scope>NUCLEOTIDE SEQUENCE [LARGE SCALE GENOMIC DNA]</scope>
    <source>
        <strain evidence="5">h7</strain>
    </source>
</reference>
<comment type="similarity">
    <text evidence="1">Belongs to the MBF1 family.</text>
</comment>
<evidence type="ECO:0000256" key="2">
    <source>
        <dbReference type="ARBA" id="ARBA00035107"/>
    </source>
</evidence>
<feature type="domain" description="HTH cro/C1-type" evidence="3">
    <location>
        <begin position="12"/>
        <end position="60"/>
    </location>
</feature>
<dbReference type="OrthoDB" id="3226546at2759"/>
<evidence type="ECO:0000256" key="1">
    <source>
        <dbReference type="ARBA" id="ARBA00009802"/>
    </source>
</evidence>
<organism evidence="4 5">
    <name type="scientific">Hebeloma cylindrosporum</name>
    <dbReference type="NCBI Taxonomy" id="76867"/>
    <lineage>
        <taxon>Eukaryota</taxon>
        <taxon>Fungi</taxon>
        <taxon>Dikarya</taxon>
        <taxon>Basidiomycota</taxon>
        <taxon>Agaricomycotina</taxon>
        <taxon>Agaricomycetes</taxon>
        <taxon>Agaricomycetidae</taxon>
        <taxon>Agaricales</taxon>
        <taxon>Agaricineae</taxon>
        <taxon>Hymenogastraceae</taxon>
        <taxon>Hebeloma</taxon>
    </lineage>
</organism>
<proteinExistence type="inferred from homology"/>
<dbReference type="InterPro" id="IPR001387">
    <property type="entry name" value="Cro/C1-type_HTH"/>
</dbReference>
<keyword evidence="5" id="KW-1185">Reference proteome</keyword>
<evidence type="ECO:0000313" key="4">
    <source>
        <dbReference type="EMBL" id="KIM43754.1"/>
    </source>
</evidence>
<sequence>MAPDPKCAALAAAKAKKGLSYAQIASGIGSTEQRVIDVVTGQSKATDAEFNALAQVLGITNVPHTGVHSTA</sequence>
<evidence type="ECO:0000259" key="3">
    <source>
        <dbReference type="Pfam" id="PF01381"/>
    </source>
</evidence>
<dbReference type="Gene3D" id="1.10.260.40">
    <property type="entry name" value="lambda repressor-like DNA-binding domains"/>
    <property type="match status" value="1"/>
</dbReference>
<accession>A0A0C3CHY9</accession>
<dbReference type="HOGENOM" id="CLU_177930_0_0_1"/>
<gene>
    <name evidence="4" type="ORF">M413DRAFT_443662</name>
</gene>
<protein>
    <recommendedName>
        <fullName evidence="3">HTH cro/C1-type domain-containing protein</fullName>
    </recommendedName>
</protein>
<name>A0A0C3CHY9_HEBCY</name>
<dbReference type="AlphaFoldDB" id="A0A0C3CHY9"/>
<dbReference type="EMBL" id="KN831775">
    <property type="protein sequence ID" value="KIM43754.1"/>
    <property type="molecule type" value="Genomic_DNA"/>
</dbReference>
<dbReference type="InterPro" id="IPR010982">
    <property type="entry name" value="Lambda_DNA-bd_dom_sf"/>
</dbReference>
<comment type="function">
    <text evidence="2">Transcriptional coactivator that stimulates GCN4-dependent transcriptional activity by bridging the DNA-binding region of GCN4 and TBP (SPT15), thereby recruiting TBP to GCN4-bound promoters. Involved in induction of the ribosome quality control (RQC) pathway; a pathway that degrades nascent peptide chains during problematic translation. Required to prevent stalled ribosomes from frameshifting.</text>
</comment>
<dbReference type="GO" id="GO:0003677">
    <property type="term" value="F:DNA binding"/>
    <property type="evidence" value="ECO:0007669"/>
    <property type="project" value="InterPro"/>
</dbReference>
<dbReference type="Pfam" id="PF01381">
    <property type="entry name" value="HTH_3"/>
    <property type="match status" value="1"/>
</dbReference>
<reference evidence="4 5" key="1">
    <citation type="submission" date="2014-04" db="EMBL/GenBank/DDBJ databases">
        <authorList>
            <consortium name="DOE Joint Genome Institute"/>
            <person name="Kuo A."/>
            <person name="Gay G."/>
            <person name="Dore J."/>
            <person name="Kohler A."/>
            <person name="Nagy L.G."/>
            <person name="Floudas D."/>
            <person name="Copeland A."/>
            <person name="Barry K.W."/>
            <person name="Cichocki N."/>
            <person name="Veneault-Fourrey C."/>
            <person name="LaButti K."/>
            <person name="Lindquist E.A."/>
            <person name="Lipzen A."/>
            <person name="Lundell T."/>
            <person name="Morin E."/>
            <person name="Murat C."/>
            <person name="Sun H."/>
            <person name="Tunlid A."/>
            <person name="Henrissat B."/>
            <person name="Grigoriev I.V."/>
            <person name="Hibbett D.S."/>
            <person name="Martin F."/>
            <person name="Nordberg H.P."/>
            <person name="Cantor M.N."/>
            <person name="Hua S.X."/>
        </authorList>
    </citation>
    <scope>NUCLEOTIDE SEQUENCE [LARGE SCALE GENOMIC DNA]</scope>
    <source>
        <strain evidence="5">h7</strain>
    </source>
</reference>
<evidence type="ECO:0000313" key="5">
    <source>
        <dbReference type="Proteomes" id="UP000053424"/>
    </source>
</evidence>
<dbReference type="Proteomes" id="UP000053424">
    <property type="component" value="Unassembled WGS sequence"/>
</dbReference>